<evidence type="ECO:0000313" key="13">
    <source>
        <dbReference type="EMBL" id="CUI12720.1"/>
    </source>
</evidence>
<comment type="catalytic activity">
    <reaction evidence="12">
        <text>small RNA 3'-end nucleotide + S-adenosyl-L-methionine = small RNA 3'-end 2'-O-methylnucleotide + S-adenosyl-L-homocysteine + H(+)</text>
        <dbReference type="Rhea" id="RHEA:37887"/>
        <dbReference type="Rhea" id="RHEA-COMP:10415"/>
        <dbReference type="Rhea" id="RHEA-COMP:10416"/>
        <dbReference type="ChEBI" id="CHEBI:15378"/>
        <dbReference type="ChEBI" id="CHEBI:57856"/>
        <dbReference type="ChEBI" id="CHEBI:59789"/>
        <dbReference type="ChEBI" id="CHEBI:74896"/>
        <dbReference type="ChEBI" id="CHEBI:74898"/>
        <dbReference type="EC" id="2.1.1.386"/>
    </reaction>
</comment>
<evidence type="ECO:0000256" key="1">
    <source>
        <dbReference type="ARBA" id="ARBA00001946"/>
    </source>
</evidence>
<dbReference type="GO" id="GO:0001510">
    <property type="term" value="P:RNA methylation"/>
    <property type="evidence" value="ECO:0007669"/>
    <property type="project" value="InterPro"/>
</dbReference>
<dbReference type="Pfam" id="PF13489">
    <property type="entry name" value="Methyltransf_23"/>
    <property type="match status" value="1"/>
</dbReference>
<proteinExistence type="inferred from homology"/>
<dbReference type="GO" id="GO:0005634">
    <property type="term" value="C:nucleus"/>
    <property type="evidence" value="ECO:0007669"/>
    <property type="project" value="TreeGrafter"/>
</dbReference>
<protein>
    <recommendedName>
        <fullName evidence="3">Small RNA 2'-O-methyltransferase</fullName>
        <ecNumber evidence="11">2.1.1.386</ecNumber>
    </recommendedName>
</protein>
<keyword evidence="7" id="KW-0479">Metal-binding</keyword>
<keyword evidence="4 13" id="KW-0489">Methyltransferase</keyword>
<dbReference type="AlphaFoldDB" id="A0A0S4KK32"/>
<dbReference type="Proteomes" id="UP000051952">
    <property type="component" value="Unassembled WGS sequence"/>
</dbReference>
<keyword evidence="14" id="KW-1185">Reference proteome</keyword>
<dbReference type="SUPFAM" id="SSF53335">
    <property type="entry name" value="S-adenosyl-L-methionine-dependent methyltransferases"/>
    <property type="match status" value="1"/>
</dbReference>
<dbReference type="PANTHER" id="PTHR21404:SF3">
    <property type="entry name" value="SMALL RNA 2'-O-METHYLTRANSFERASE"/>
    <property type="match status" value="1"/>
</dbReference>
<keyword evidence="5 13" id="KW-0808">Transferase</keyword>
<dbReference type="InterPro" id="IPR026610">
    <property type="entry name" value="Hen1"/>
</dbReference>
<dbReference type="GO" id="GO:0046872">
    <property type="term" value="F:metal ion binding"/>
    <property type="evidence" value="ECO:0007669"/>
    <property type="project" value="UniProtKB-KW"/>
</dbReference>
<keyword evidence="9" id="KW-0694">RNA-binding</keyword>
<evidence type="ECO:0000256" key="4">
    <source>
        <dbReference type="ARBA" id="ARBA00022603"/>
    </source>
</evidence>
<evidence type="ECO:0000256" key="5">
    <source>
        <dbReference type="ARBA" id="ARBA00022679"/>
    </source>
</evidence>
<dbReference type="Gene3D" id="3.40.50.150">
    <property type="entry name" value="Vaccinia Virus protein VP39"/>
    <property type="match status" value="1"/>
</dbReference>
<dbReference type="VEuPathDB" id="TriTrypDB:BSAL_60935"/>
<dbReference type="GO" id="GO:0005737">
    <property type="term" value="C:cytoplasm"/>
    <property type="evidence" value="ECO:0007669"/>
    <property type="project" value="TreeGrafter"/>
</dbReference>
<comment type="similarity">
    <text evidence="2">Belongs to the methyltransferase superfamily. HEN1 family.</text>
</comment>
<dbReference type="OrthoDB" id="250683at2759"/>
<gene>
    <name evidence="13" type="ORF">BSAL_60935</name>
</gene>
<keyword evidence="6" id="KW-0949">S-adenosyl-L-methionine</keyword>
<evidence type="ECO:0000256" key="2">
    <source>
        <dbReference type="ARBA" id="ARBA00009026"/>
    </source>
</evidence>
<sequence>MRKNGVDHGSHHFMPPLFNQRLRFVTDLVESNGVQSVLDVGCSGGQLLHFLIMSCRRENSLRRYVGFDASRDALHRASASLPTSLCPTELLYSCDINFVEGDISLDETRLSRDVLQLLENKFELIACIEVIEHVPKARLGSFLTTIFDSLCTICNAQTVVLTTPNRDYNWLFGSQQQLLRHDDHKFELSHAQFVRLCTIIYRQFSGWTLEFSVVGRGATQCAVFRRDGTVRFSQENCIHIGEFQRKVESIFDDLEDAVVPSLELEEIDAPLRIFRGVATVAAVDVWERLRRATVQYATRLHHERRVDIIVLQINDIIASTELISDLTLTPLALYSAMQNLQKSLSSSSGHEISRCGNYQSTSNANFNCCCTEWILDSQHLVESALGITTIDWLNDTVAIGKTLVFEIAITLANLGYCFHAGSPVTVVSDTSQRRQIVAQSDNA</sequence>
<evidence type="ECO:0000256" key="3">
    <source>
        <dbReference type="ARBA" id="ARBA00021330"/>
    </source>
</evidence>
<dbReference type="GO" id="GO:0030422">
    <property type="term" value="P:siRNA processing"/>
    <property type="evidence" value="ECO:0007669"/>
    <property type="project" value="TreeGrafter"/>
</dbReference>
<evidence type="ECO:0000256" key="10">
    <source>
        <dbReference type="ARBA" id="ARBA00023158"/>
    </source>
</evidence>
<comment type="cofactor">
    <cofactor evidence="1">
        <name>Mg(2+)</name>
        <dbReference type="ChEBI" id="CHEBI:18420"/>
    </cofactor>
</comment>
<evidence type="ECO:0000313" key="14">
    <source>
        <dbReference type="Proteomes" id="UP000051952"/>
    </source>
</evidence>
<evidence type="ECO:0000256" key="11">
    <source>
        <dbReference type="ARBA" id="ARBA00035025"/>
    </source>
</evidence>
<evidence type="ECO:0000256" key="12">
    <source>
        <dbReference type="ARBA" id="ARBA00048418"/>
    </source>
</evidence>
<dbReference type="EMBL" id="CYKH01000281">
    <property type="protein sequence ID" value="CUI12720.1"/>
    <property type="molecule type" value="Genomic_DNA"/>
</dbReference>
<keyword evidence="10" id="KW-0943">RNA-mediated gene silencing</keyword>
<dbReference type="InterPro" id="IPR029063">
    <property type="entry name" value="SAM-dependent_MTases_sf"/>
</dbReference>
<keyword evidence="8" id="KW-0460">Magnesium</keyword>
<dbReference type="GO" id="GO:0003723">
    <property type="term" value="F:RNA binding"/>
    <property type="evidence" value="ECO:0007669"/>
    <property type="project" value="UniProtKB-KW"/>
</dbReference>
<evidence type="ECO:0000256" key="7">
    <source>
        <dbReference type="ARBA" id="ARBA00022723"/>
    </source>
</evidence>
<organism evidence="13 14">
    <name type="scientific">Bodo saltans</name>
    <name type="common">Flagellated protozoan</name>
    <dbReference type="NCBI Taxonomy" id="75058"/>
    <lineage>
        <taxon>Eukaryota</taxon>
        <taxon>Discoba</taxon>
        <taxon>Euglenozoa</taxon>
        <taxon>Kinetoplastea</taxon>
        <taxon>Metakinetoplastina</taxon>
        <taxon>Eubodonida</taxon>
        <taxon>Bodonidae</taxon>
        <taxon>Bodo</taxon>
    </lineage>
</organism>
<reference evidence="14" key="1">
    <citation type="submission" date="2015-09" db="EMBL/GenBank/DDBJ databases">
        <authorList>
            <consortium name="Pathogen Informatics"/>
        </authorList>
    </citation>
    <scope>NUCLEOTIDE SEQUENCE [LARGE SCALE GENOMIC DNA]</scope>
    <source>
        <strain evidence="14">Lake Konstanz</strain>
    </source>
</reference>
<dbReference type="EC" id="2.1.1.386" evidence="11"/>
<evidence type="ECO:0000256" key="8">
    <source>
        <dbReference type="ARBA" id="ARBA00022842"/>
    </source>
</evidence>
<accession>A0A0S4KK32</accession>
<evidence type="ECO:0000256" key="6">
    <source>
        <dbReference type="ARBA" id="ARBA00022691"/>
    </source>
</evidence>
<name>A0A0S4KK32_BODSA</name>
<evidence type="ECO:0000256" key="9">
    <source>
        <dbReference type="ARBA" id="ARBA00022884"/>
    </source>
</evidence>
<dbReference type="PANTHER" id="PTHR21404">
    <property type="entry name" value="HEN1"/>
    <property type="match status" value="1"/>
</dbReference>
<dbReference type="GO" id="GO:0090486">
    <property type="term" value="F:small RNA 2'-O-methyltransferase activity"/>
    <property type="evidence" value="ECO:0007669"/>
    <property type="project" value="UniProtKB-EC"/>
</dbReference>